<evidence type="ECO:0000256" key="1">
    <source>
        <dbReference type="SAM" id="MobiDB-lite"/>
    </source>
</evidence>
<feature type="region of interest" description="Disordered" evidence="1">
    <location>
        <begin position="53"/>
        <end position="72"/>
    </location>
</feature>
<name>A0A3S5AQ60_9PLAT</name>
<dbReference type="EMBL" id="CAAALY010274809">
    <property type="protein sequence ID" value="VEL42509.1"/>
    <property type="molecule type" value="Genomic_DNA"/>
</dbReference>
<protein>
    <submittedName>
        <fullName evidence="2">Uncharacterized protein</fullName>
    </submittedName>
</protein>
<comment type="caution">
    <text evidence="2">The sequence shown here is derived from an EMBL/GenBank/DDBJ whole genome shotgun (WGS) entry which is preliminary data.</text>
</comment>
<organism evidence="2 3">
    <name type="scientific">Protopolystoma xenopodis</name>
    <dbReference type="NCBI Taxonomy" id="117903"/>
    <lineage>
        <taxon>Eukaryota</taxon>
        <taxon>Metazoa</taxon>
        <taxon>Spiralia</taxon>
        <taxon>Lophotrochozoa</taxon>
        <taxon>Platyhelminthes</taxon>
        <taxon>Monogenea</taxon>
        <taxon>Polyopisthocotylea</taxon>
        <taxon>Polystomatidea</taxon>
        <taxon>Polystomatidae</taxon>
        <taxon>Protopolystoma</taxon>
    </lineage>
</organism>
<evidence type="ECO:0000313" key="3">
    <source>
        <dbReference type="Proteomes" id="UP000784294"/>
    </source>
</evidence>
<dbReference type="AlphaFoldDB" id="A0A3S5AQ60"/>
<reference evidence="2" key="1">
    <citation type="submission" date="2018-11" db="EMBL/GenBank/DDBJ databases">
        <authorList>
            <consortium name="Pathogen Informatics"/>
        </authorList>
    </citation>
    <scope>NUCLEOTIDE SEQUENCE</scope>
</reference>
<gene>
    <name evidence="2" type="ORF">PXEA_LOCUS35949</name>
</gene>
<keyword evidence="3" id="KW-1185">Reference proteome</keyword>
<accession>A0A3S5AQ60</accession>
<proteinExistence type="predicted"/>
<dbReference type="Proteomes" id="UP000784294">
    <property type="component" value="Unassembled WGS sequence"/>
</dbReference>
<sequence length="72" mass="7982">MEAKACGQAISTSALQLGLSCVEEEANNQPYQRAFRLLDGSTLRFDTKTRWLSTQADSPSRSAARREKTFKG</sequence>
<dbReference type="PROSITE" id="PS51257">
    <property type="entry name" value="PROKAR_LIPOPROTEIN"/>
    <property type="match status" value="1"/>
</dbReference>
<evidence type="ECO:0000313" key="2">
    <source>
        <dbReference type="EMBL" id="VEL42509.1"/>
    </source>
</evidence>